<dbReference type="PANTHER" id="PTHR12110:SF53">
    <property type="entry name" value="BLR5974 PROTEIN"/>
    <property type="match status" value="1"/>
</dbReference>
<dbReference type="PANTHER" id="PTHR12110">
    <property type="entry name" value="HYDROXYPYRUVATE ISOMERASE"/>
    <property type="match status" value="1"/>
</dbReference>
<dbReference type="SUPFAM" id="SSF51658">
    <property type="entry name" value="Xylose isomerase-like"/>
    <property type="match status" value="1"/>
</dbReference>
<evidence type="ECO:0000313" key="2">
    <source>
        <dbReference type="EMBL" id="GBG07821.1"/>
    </source>
</evidence>
<dbReference type="GO" id="GO:0016853">
    <property type="term" value="F:isomerase activity"/>
    <property type="evidence" value="ECO:0007669"/>
    <property type="project" value="UniProtKB-KW"/>
</dbReference>
<gene>
    <name evidence="2" type="ORF">PAT3040_02382</name>
</gene>
<dbReference type="Proteomes" id="UP000245202">
    <property type="component" value="Unassembled WGS sequence"/>
</dbReference>
<dbReference type="EMBL" id="BDQX01000113">
    <property type="protein sequence ID" value="GBG07821.1"/>
    <property type="molecule type" value="Genomic_DNA"/>
</dbReference>
<dbReference type="InterPro" id="IPR036237">
    <property type="entry name" value="Xyl_isomerase-like_sf"/>
</dbReference>
<name>A0A2R5EWP7_9BACL</name>
<keyword evidence="2" id="KW-0413">Isomerase</keyword>
<evidence type="ECO:0000313" key="3">
    <source>
        <dbReference type="Proteomes" id="UP000245202"/>
    </source>
</evidence>
<dbReference type="InterPro" id="IPR013022">
    <property type="entry name" value="Xyl_isomerase-like_TIM-brl"/>
</dbReference>
<proteinExistence type="predicted"/>
<dbReference type="RefSeq" id="WP_108992830.1">
    <property type="nucleotide sequence ID" value="NZ_BDQX01000113.1"/>
</dbReference>
<organism evidence="2 3">
    <name type="scientific">Paenibacillus agaridevorans</name>
    <dbReference type="NCBI Taxonomy" id="171404"/>
    <lineage>
        <taxon>Bacteria</taxon>
        <taxon>Bacillati</taxon>
        <taxon>Bacillota</taxon>
        <taxon>Bacilli</taxon>
        <taxon>Bacillales</taxon>
        <taxon>Paenibacillaceae</taxon>
        <taxon>Paenibacillus</taxon>
    </lineage>
</organism>
<keyword evidence="3" id="KW-1185">Reference proteome</keyword>
<protein>
    <submittedName>
        <fullName evidence="2">Sugar phosphate isomerase</fullName>
    </submittedName>
</protein>
<accession>A0A2R5EWP7</accession>
<feature type="domain" description="Xylose isomerase-like TIM barrel" evidence="1">
    <location>
        <begin position="25"/>
        <end position="267"/>
    </location>
</feature>
<dbReference type="InterPro" id="IPR050312">
    <property type="entry name" value="IolE/XylAMocC-like"/>
</dbReference>
<dbReference type="Gene3D" id="3.20.20.150">
    <property type="entry name" value="Divalent-metal-dependent TIM barrel enzymes"/>
    <property type="match status" value="1"/>
</dbReference>
<sequence>MKLGLSSYSLVRLLRSGDWEITDVIKWAAEQGAEHVEIVPVGFEWGEGFGLVDAVRSQAGSLGIEISAYTVPANFVTETEEQFAAELERVCRQVDIANRLGVKQMRHDVGKRPPGEATIMRFGEDLDKMVHACRAVADYAAQYGITTSVENHGYHMQASERVQSLIHAVDRPNFRMTLDVGNFLCVDEDPIAAVTKMIRYASMVHLKDFYRRPAHRDPGQGWIRSSSGNYLRGSVFGQGDIDVWELLKAIKSSGYDGYFSLEFEGMEECRQGSLIGLANARKIWDAV</sequence>
<evidence type="ECO:0000259" key="1">
    <source>
        <dbReference type="Pfam" id="PF01261"/>
    </source>
</evidence>
<dbReference type="AlphaFoldDB" id="A0A2R5EWP7"/>
<dbReference type="Pfam" id="PF01261">
    <property type="entry name" value="AP_endonuc_2"/>
    <property type="match status" value="1"/>
</dbReference>
<reference evidence="2 3" key="1">
    <citation type="submission" date="2017-08" db="EMBL/GenBank/DDBJ databases">
        <title>Substantial Increase in Enzyme Production by Combined Drug-Resistance Mutations in Paenibacillus agaridevorans.</title>
        <authorList>
            <person name="Tanaka Y."/>
            <person name="Funane K."/>
            <person name="Hosaka T."/>
            <person name="Shiwa Y."/>
            <person name="Fujita N."/>
            <person name="Miyazaki T."/>
            <person name="Yoshikawa H."/>
            <person name="Murakami K."/>
            <person name="Kasahara K."/>
            <person name="Inaoka T."/>
            <person name="Hiraga Y."/>
            <person name="Ochi K."/>
        </authorList>
    </citation>
    <scope>NUCLEOTIDE SEQUENCE [LARGE SCALE GENOMIC DNA]</scope>
    <source>
        <strain evidence="2 3">T-3040</strain>
    </source>
</reference>
<comment type="caution">
    <text evidence="2">The sequence shown here is derived from an EMBL/GenBank/DDBJ whole genome shotgun (WGS) entry which is preliminary data.</text>
</comment>